<keyword evidence="1" id="KW-1133">Transmembrane helix</keyword>
<feature type="transmembrane region" description="Helical" evidence="1">
    <location>
        <begin position="123"/>
        <end position="143"/>
    </location>
</feature>
<feature type="transmembrane region" description="Helical" evidence="1">
    <location>
        <begin position="72"/>
        <end position="93"/>
    </location>
</feature>
<proteinExistence type="predicted"/>
<reference evidence="2" key="1">
    <citation type="submission" date="2020-10" db="EMBL/GenBank/DDBJ databases">
        <authorList>
            <person name="Gilroy R."/>
        </authorList>
    </citation>
    <scope>NUCLEOTIDE SEQUENCE</scope>
    <source>
        <strain evidence="2">ChiSjej6B24-2974</strain>
    </source>
</reference>
<keyword evidence="1" id="KW-0812">Transmembrane</keyword>
<reference evidence="2" key="2">
    <citation type="journal article" date="2021" name="PeerJ">
        <title>Extensive microbial diversity within the chicken gut microbiome revealed by metagenomics and culture.</title>
        <authorList>
            <person name="Gilroy R."/>
            <person name="Ravi A."/>
            <person name="Getino M."/>
            <person name="Pursley I."/>
            <person name="Horton D.L."/>
            <person name="Alikhan N.F."/>
            <person name="Baker D."/>
            <person name="Gharbi K."/>
            <person name="Hall N."/>
            <person name="Watson M."/>
            <person name="Adriaenssens E.M."/>
            <person name="Foster-Nyarko E."/>
            <person name="Jarju S."/>
            <person name="Secka A."/>
            <person name="Antonio M."/>
            <person name="Oren A."/>
            <person name="Chaudhuri R.R."/>
            <person name="La Ragione R."/>
            <person name="Hildebrand F."/>
            <person name="Pallen M.J."/>
        </authorList>
    </citation>
    <scope>NUCLEOTIDE SEQUENCE</scope>
    <source>
        <strain evidence="2">ChiSjej6B24-2974</strain>
    </source>
</reference>
<evidence type="ECO:0000313" key="3">
    <source>
        <dbReference type="Proteomes" id="UP000824260"/>
    </source>
</evidence>
<evidence type="ECO:0000256" key="1">
    <source>
        <dbReference type="SAM" id="Phobius"/>
    </source>
</evidence>
<dbReference type="AlphaFoldDB" id="A0A9D0ZKN7"/>
<dbReference type="Pfam" id="PF22564">
    <property type="entry name" value="HAAS"/>
    <property type="match status" value="1"/>
</dbReference>
<gene>
    <name evidence="2" type="ORF">IAA52_04310</name>
</gene>
<comment type="caution">
    <text evidence="2">The sequence shown here is derived from an EMBL/GenBank/DDBJ whole genome shotgun (WGS) entry which is preliminary data.</text>
</comment>
<dbReference type="Proteomes" id="UP000824260">
    <property type="component" value="Unassembled WGS sequence"/>
</dbReference>
<evidence type="ECO:0000313" key="2">
    <source>
        <dbReference type="EMBL" id="HIQ82305.1"/>
    </source>
</evidence>
<name>A0A9D0ZKN7_9FIRM</name>
<keyword evidence="1" id="KW-0472">Membrane</keyword>
<accession>A0A9D0ZKN7</accession>
<protein>
    <submittedName>
        <fullName evidence="2">DUF1700 domain-containing protein</fullName>
    </submittedName>
</protein>
<organism evidence="2 3">
    <name type="scientific">Candidatus Pullichristensenella stercorigallinarum</name>
    <dbReference type="NCBI Taxonomy" id="2840909"/>
    <lineage>
        <taxon>Bacteria</taxon>
        <taxon>Bacillati</taxon>
        <taxon>Bacillota</taxon>
        <taxon>Clostridia</taxon>
        <taxon>Candidatus Pullichristensenella</taxon>
    </lineage>
</organism>
<sequence>MREYIKQVKRALRVSRAQKREIIRDLTEAFASAREHGETEAQVLERLGAPEAFARSMEEQLGVDRNRQRRKLLAGAVFMTVCAAACLGIHAAVRSGSAPANAIGGADAMTSIQIGGALDLSRALSLLAAVALALAVALGVAYLRRR</sequence>
<dbReference type="EMBL" id="DVFZ01000045">
    <property type="protein sequence ID" value="HIQ82305.1"/>
    <property type="molecule type" value="Genomic_DNA"/>
</dbReference>